<dbReference type="GO" id="GO:0016020">
    <property type="term" value="C:membrane"/>
    <property type="evidence" value="ECO:0007669"/>
    <property type="project" value="InterPro"/>
</dbReference>
<feature type="domain" description="SRCR" evidence="6">
    <location>
        <begin position="1"/>
        <end position="99"/>
    </location>
</feature>
<evidence type="ECO:0000259" key="6">
    <source>
        <dbReference type="PROSITE" id="PS50287"/>
    </source>
</evidence>
<sequence>LSLTDGPDRCAGNVEIDYFGMSAKVCGFQWDMNDAQVVCRQLGCGSPVSVMEYFSSSDSYPWYQRTAVACDGSESSLLFCPSDYVSSECQHGTASVICSGRMLSCGGIFLKGPELELRLTDGPNRCAGNVEIDYFGMSAKVCGFQWDMNDAQVVCRQLGCGSPVSVMEHFPSRDSYPWYQRTAVACDGSESSLLFCPFDYVSSDCDHGAASVICSG</sequence>
<evidence type="ECO:0000313" key="8">
    <source>
        <dbReference type="Proteomes" id="UP000296049"/>
    </source>
</evidence>
<comment type="caution">
    <text evidence="5">Lacks conserved residue(s) required for the propagation of feature annotation.</text>
</comment>
<dbReference type="Proteomes" id="UP000296049">
    <property type="component" value="Unassembled WGS sequence"/>
</dbReference>
<dbReference type="PROSITE" id="PS50287">
    <property type="entry name" value="SRCR_2"/>
    <property type="match status" value="2"/>
</dbReference>
<keyword evidence="2" id="KW-0677">Repeat</keyword>
<feature type="disulfide bond" evidence="5">
    <location>
        <begin position="70"/>
        <end position="80"/>
    </location>
</feature>
<gene>
    <name evidence="7" type="ORF">Anapl_03492</name>
</gene>
<evidence type="ECO:0000256" key="4">
    <source>
        <dbReference type="ARBA" id="ARBA00023180"/>
    </source>
</evidence>
<organism evidence="7 8">
    <name type="scientific">Anas platyrhynchos</name>
    <name type="common">Mallard</name>
    <name type="synonym">Anas boschas</name>
    <dbReference type="NCBI Taxonomy" id="8839"/>
    <lineage>
        <taxon>Eukaryota</taxon>
        <taxon>Metazoa</taxon>
        <taxon>Chordata</taxon>
        <taxon>Craniata</taxon>
        <taxon>Vertebrata</taxon>
        <taxon>Euteleostomi</taxon>
        <taxon>Archelosauria</taxon>
        <taxon>Archosauria</taxon>
        <taxon>Dinosauria</taxon>
        <taxon>Saurischia</taxon>
        <taxon>Theropoda</taxon>
        <taxon>Coelurosauria</taxon>
        <taxon>Aves</taxon>
        <taxon>Neognathae</taxon>
        <taxon>Galloanserae</taxon>
        <taxon>Anseriformes</taxon>
        <taxon>Anatidae</taxon>
        <taxon>Anatinae</taxon>
        <taxon>Anas</taxon>
    </lineage>
</organism>
<proteinExistence type="predicted"/>
<dbReference type="FunFam" id="3.10.250.10:FF:000004">
    <property type="entry name" value="Scavenger receptor cysteine-rich type 1 protein M130"/>
    <property type="match status" value="2"/>
</dbReference>
<dbReference type="Gene3D" id="3.10.250.10">
    <property type="entry name" value="SRCR-like domain"/>
    <property type="match status" value="2"/>
</dbReference>
<name>R0JSL8_ANAPL</name>
<dbReference type="SUPFAM" id="SSF56487">
    <property type="entry name" value="SRCR-like"/>
    <property type="match status" value="2"/>
</dbReference>
<accession>R0JSL8</accession>
<keyword evidence="3 5" id="KW-1015">Disulfide bond</keyword>
<evidence type="ECO:0000313" key="7">
    <source>
        <dbReference type="EMBL" id="EOB00187.1"/>
    </source>
</evidence>
<dbReference type="InterPro" id="IPR036772">
    <property type="entry name" value="SRCR-like_dom_sf"/>
</dbReference>
<evidence type="ECO:0000256" key="1">
    <source>
        <dbReference type="ARBA" id="ARBA00022729"/>
    </source>
</evidence>
<dbReference type="Pfam" id="PF00530">
    <property type="entry name" value="SRCR"/>
    <property type="match status" value="2"/>
</dbReference>
<dbReference type="PRINTS" id="PR00258">
    <property type="entry name" value="SPERACTRCPTR"/>
</dbReference>
<dbReference type="PANTHER" id="PTHR19331">
    <property type="entry name" value="SCAVENGER RECEPTOR DOMAIN-CONTAINING"/>
    <property type="match status" value="1"/>
</dbReference>
<feature type="non-terminal residue" evidence="7">
    <location>
        <position position="216"/>
    </location>
</feature>
<protein>
    <submittedName>
        <fullName evidence="7">Deleted in malignant brain tumors 1 protein</fullName>
    </submittedName>
</protein>
<dbReference type="SMART" id="SM00202">
    <property type="entry name" value="SR"/>
    <property type="match status" value="2"/>
</dbReference>
<dbReference type="InterPro" id="IPR001190">
    <property type="entry name" value="SRCR"/>
</dbReference>
<feature type="domain" description="SRCR" evidence="6">
    <location>
        <begin position="117"/>
        <end position="215"/>
    </location>
</feature>
<evidence type="ECO:0000256" key="5">
    <source>
        <dbReference type="PROSITE-ProRule" id="PRU00196"/>
    </source>
</evidence>
<evidence type="ECO:0000256" key="2">
    <source>
        <dbReference type="ARBA" id="ARBA00022737"/>
    </source>
</evidence>
<keyword evidence="8" id="KW-1185">Reference proteome</keyword>
<keyword evidence="1" id="KW-0732">Signal</keyword>
<evidence type="ECO:0000256" key="3">
    <source>
        <dbReference type="ARBA" id="ARBA00023157"/>
    </source>
</evidence>
<feature type="disulfide bond" evidence="5">
    <location>
        <begin position="186"/>
        <end position="196"/>
    </location>
</feature>
<dbReference type="EMBL" id="KB743226">
    <property type="protein sequence ID" value="EOB00187.1"/>
    <property type="molecule type" value="Genomic_DNA"/>
</dbReference>
<dbReference type="AlphaFoldDB" id="R0JSL8"/>
<reference evidence="8" key="1">
    <citation type="journal article" date="2013" name="Nat. Genet.">
        <title>The duck genome and transcriptome provide insight into an avian influenza virus reservoir species.</title>
        <authorList>
            <person name="Huang Y."/>
            <person name="Li Y."/>
            <person name="Burt D.W."/>
            <person name="Chen H."/>
            <person name="Zhang Y."/>
            <person name="Qian W."/>
            <person name="Kim H."/>
            <person name="Gan S."/>
            <person name="Zhao Y."/>
            <person name="Li J."/>
            <person name="Yi K."/>
            <person name="Feng H."/>
            <person name="Zhu P."/>
            <person name="Li B."/>
            <person name="Liu Q."/>
            <person name="Fairley S."/>
            <person name="Magor K.E."/>
            <person name="Du Z."/>
            <person name="Hu X."/>
            <person name="Goodman L."/>
            <person name="Tafer H."/>
            <person name="Vignal A."/>
            <person name="Lee T."/>
            <person name="Kim K.W."/>
            <person name="Sheng Z."/>
            <person name="An Y."/>
            <person name="Searle S."/>
            <person name="Herrero J."/>
            <person name="Groenen M.A."/>
            <person name="Crooijmans R.P."/>
            <person name="Faraut T."/>
            <person name="Cai Q."/>
            <person name="Webster R.G."/>
            <person name="Aldridge J.R."/>
            <person name="Warren W.C."/>
            <person name="Bartschat S."/>
            <person name="Kehr S."/>
            <person name="Marz M."/>
            <person name="Stadler P.F."/>
            <person name="Smith J."/>
            <person name="Kraus R.H."/>
            <person name="Zhao Y."/>
            <person name="Ren L."/>
            <person name="Fei J."/>
            <person name="Morisson M."/>
            <person name="Kaiser P."/>
            <person name="Griffin D.K."/>
            <person name="Rao M."/>
            <person name="Pitel F."/>
            <person name="Wang J."/>
            <person name="Li N."/>
        </authorList>
    </citation>
    <scope>NUCLEOTIDE SEQUENCE [LARGE SCALE GENOMIC DNA]</scope>
</reference>
<keyword evidence="4" id="KW-0325">Glycoprotein</keyword>
<feature type="non-terminal residue" evidence="7">
    <location>
        <position position="1"/>
    </location>
</feature>